<keyword evidence="5 9" id="KW-0297">G-protein coupled receptor</keyword>
<keyword evidence="4 10" id="KW-1133">Transmembrane helix</keyword>
<evidence type="ECO:0000256" key="5">
    <source>
        <dbReference type="ARBA" id="ARBA00023040"/>
    </source>
</evidence>
<dbReference type="InterPro" id="IPR000276">
    <property type="entry name" value="GPCR_Rhodpsn"/>
</dbReference>
<feature type="transmembrane region" description="Helical" evidence="10">
    <location>
        <begin position="149"/>
        <end position="172"/>
    </location>
</feature>
<dbReference type="Gene3D" id="1.20.1070.10">
    <property type="entry name" value="Rhodopsin 7-helix transmembrane proteins"/>
    <property type="match status" value="1"/>
</dbReference>
<sequence>MDNVSVIVNVTIPTAITMQDDAGLNLPLPLRIFLGLLLSILAILTVVSNTIVVVAIARIRSLRTITNSLIVSLAIADLIMGLITMPLAIVNDIAGGQWYLGHIACDFWMATEILSGTASIMNLSMISLERYIAIQYPLTHRWFMSSQTAAGMIAFAWIIPLGMSYPCIVWWHSVKISLHRPAVCTFTDDGNYILMVVSLSFFIPSIIMIFVYVMIFRTVTNQINSLRSGRLSVSKSKSNGDQIEMRIHHGGAFDKCNVDEPGAITEGRTDMSDLRNEYRAVKMLSIVLGAFVFAGYL</sequence>
<evidence type="ECO:0000256" key="6">
    <source>
        <dbReference type="ARBA" id="ARBA00023136"/>
    </source>
</evidence>
<comment type="similarity">
    <text evidence="9">Belongs to the G-protein coupled receptor 1 family.</text>
</comment>
<name>A0ABM0MJA0_SACKO</name>
<comment type="subcellular location">
    <subcellularLocation>
        <location evidence="1">Cell membrane</location>
        <topology evidence="1">Multi-pass membrane protein</topology>
    </subcellularLocation>
</comment>
<dbReference type="PRINTS" id="PR00237">
    <property type="entry name" value="GPCRRHODOPSN"/>
</dbReference>
<proteinExistence type="inferred from homology"/>
<feature type="domain" description="G-protein coupled receptors family 1 profile" evidence="11">
    <location>
        <begin position="48"/>
        <end position="297"/>
    </location>
</feature>
<dbReference type="CDD" id="cd14967">
    <property type="entry name" value="7tmA_amine_R-like"/>
    <property type="match status" value="1"/>
</dbReference>
<keyword evidence="6 10" id="KW-0472">Membrane</keyword>
<dbReference type="GeneID" id="102806493"/>
<accession>A0ABM0MJA0</accession>
<evidence type="ECO:0000256" key="3">
    <source>
        <dbReference type="ARBA" id="ARBA00022692"/>
    </source>
</evidence>
<dbReference type="InterPro" id="IPR017452">
    <property type="entry name" value="GPCR_Rhodpsn_7TM"/>
</dbReference>
<dbReference type="RefSeq" id="XP_006820091.1">
    <property type="nucleotide sequence ID" value="XM_006820028.1"/>
</dbReference>
<organism evidence="12 13">
    <name type="scientific">Saccoglossus kowalevskii</name>
    <name type="common">Acorn worm</name>
    <dbReference type="NCBI Taxonomy" id="10224"/>
    <lineage>
        <taxon>Eukaryota</taxon>
        <taxon>Metazoa</taxon>
        <taxon>Hemichordata</taxon>
        <taxon>Enteropneusta</taxon>
        <taxon>Harrimaniidae</taxon>
        <taxon>Saccoglossus</taxon>
    </lineage>
</organism>
<evidence type="ECO:0000256" key="7">
    <source>
        <dbReference type="ARBA" id="ARBA00023170"/>
    </source>
</evidence>
<feature type="transmembrane region" description="Helical" evidence="10">
    <location>
        <begin position="278"/>
        <end position="296"/>
    </location>
</feature>
<dbReference type="Proteomes" id="UP000694865">
    <property type="component" value="Unplaced"/>
</dbReference>
<gene>
    <name evidence="13" type="primary">LOC102806493</name>
</gene>
<keyword evidence="8 9" id="KW-0807">Transducer</keyword>
<feature type="transmembrane region" description="Helical" evidence="10">
    <location>
        <begin position="32"/>
        <end position="57"/>
    </location>
</feature>
<evidence type="ECO:0000256" key="4">
    <source>
        <dbReference type="ARBA" id="ARBA00022989"/>
    </source>
</evidence>
<keyword evidence="3 9" id="KW-0812">Transmembrane</keyword>
<reference evidence="13" key="1">
    <citation type="submission" date="2025-08" db="UniProtKB">
        <authorList>
            <consortium name="RefSeq"/>
        </authorList>
    </citation>
    <scope>IDENTIFICATION</scope>
    <source>
        <tissue evidence="13">Testes</tissue>
    </source>
</reference>
<dbReference type="PANTHER" id="PTHR24248">
    <property type="entry name" value="ADRENERGIC RECEPTOR-RELATED G-PROTEIN COUPLED RECEPTOR"/>
    <property type="match status" value="1"/>
</dbReference>
<evidence type="ECO:0000313" key="13">
    <source>
        <dbReference type="RefSeq" id="XP_006820091.1"/>
    </source>
</evidence>
<evidence type="ECO:0000256" key="8">
    <source>
        <dbReference type="ARBA" id="ARBA00023224"/>
    </source>
</evidence>
<dbReference type="PANTHER" id="PTHR24248:SF185">
    <property type="entry name" value="DOPAMINE RECEPTOR 2"/>
    <property type="match status" value="1"/>
</dbReference>
<feature type="transmembrane region" description="Helical" evidence="10">
    <location>
        <begin position="69"/>
        <end position="89"/>
    </location>
</feature>
<keyword evidence="12" id="KW-1185">Reference proteome</keyword>
<keyword evidence="2" id="KW-1003">Cell membrane</keyword>
<dbReference type="Pfam" id="PF00001">
    <property type="entry name" value="7tm_1"/>
    <property type="match status" value="1"/>
</dbReference>
<evidence type="ECO:0000256" key="2">
    <source>
        <dbReference type="ARBA" id="ARBA00022475"/>
    </source>
</evidence>
<keyword evidence="7 9" id="KW-0675">Receptor</keyword>
<evidence type="ECO:0000256" key="10">
    <source>
        <dbReference type="SAM" id="Phobius"/>
    </source>
</evidence>
<dbReference type="PROSITE" id="PS50262">
    <property type="entry name" value="G_PROTEIN_RECEP_F1_2"/>
    <property type="match status" value="1"/>
</dbReference>
<dbReference type="SUPFAM" id="SSF81321">
    <property type="entry name" value="Family A G protein-coupled receptor-like"/>
    <property type="match status" value="1"/>
</dbReference>
<evidence type="ECO:0000259" key="11">
    <source>
        <dbReference type="PROSITE" id="PS50262"/>
    </source>
</evidence>
<evidence type="ECO:0000256" key="9">
    <source>
        <dbReference type="RuleBase" id="RU000688"/>
    </source>
</evidence>
<feature type="transmembrane region" description="Helical" evidence="10">
    <location>
        <begin position="192"/>
        <end position="215"/>
    </location>
</feature>
<protein>
    <submittedName>
        <fullName evidence="13">Dopamine receptor 2-like</fullName>
    </submittedName>
</protein>
<evidence type="ECO:0000313" key="12">
    <source>
        <dbReference type="Proteomes" id="UP000694865"/>
    </source>
</evidence>
<feature type="transmembrane region" description="Helical" evidence="10">
    <location>
        <begin position="109"/>
        <end position="128"/>
    </location>
</feature>
<evidence type="ECO:0000256" key="1">
    <source>
        <dbReference type="ARBA" id="ARBA00004651"/>
    </source>
</evidence>
<dbReference type="PROSITE" id="PS00237">
    <property type="entry name" value="G_PROTEIN_RECEP_F1_1"/>
    <property type="match status" value="1"/>
</dbReference>